<dbReference type="AlphaFoldDB" id="K4F349"/>
<dbReference type="Gene3D" id="3.40.50.300">
    <property type="entry name" value="P-loop containing nucleotide triphosphate hydrolases"/>
    <property type="match status" value="1"/>
</dbReference>
<proteinExistence type="predicted"/>
<dbReference type="InterPro" id="IPR002182">
    <property type="entry name" value="NB-ARC"/>
</dbReference>
<dbReference type="InterPro" id="IPR044974">
    <property type="entry name" value="Disease_R_plants"/>
</dbReference>
<dbReference type="PANTHER" id="PTHR11017">
    <property type="entry name" value="LEUCINE-RICH REPEAT-CONTAINING PROTEIN"/>
    <property type="match status" value="1"/>
</dbReference>
<dbReference type="PANTHER" id="PTHR11017:SF563">
    <property type="entry name" value="TMV RESISTANCE PROTEIN N-LIKE"/>
    <property type="match status" value="1"/>
</dbReference>
<feature type="non-terminal residue" evidence="2">
    <location>
        <position position="130"/>
    </location>
</feature>
<evidence type="ECO:0000259" key="1">
    <source>
        <dbReference type="Pfam" id="PF00931"/>
    </source>
</evidence>
<dbReference type="Pfam" id="PF00931">
    <property type="entry name" value="NB-ARC"/>
    <property type="match status" value="1"/>
</dbReference>
<name>K4F349_9ROSA</name>
<accession>K4F349</accession>
<dbReference type="SUPFAM" id="SSF52540">
    <property type="entry name" value="P-loop containing nucleoside triphosphate hydrolases"/>
    <property type="match status" value="1"/>
</dbReference>
<feature type="domain" description="NB-ARC" evidence="1">
    <location>
        <begin position="3"/>
        <end position="127"/>
    </location>
</feature>
<organism evidence="2">
    <name type="scientific">Rubus glaucus</name>
    <name type="common">Andean raspberry</name>
    <dbReference type="NCBI Taxonomy" id="190226"/>
    <lineage>
        <taxon>Eukaryota</taxon>
        <taxon>Viridiplantae</taxon>
        <taxon>Streptophyta</taxon>
        <taxon>Embryophyta</taxon>
        <taxon>Tracheophyta</taxon>
        <taxon>Spermatophyta</taxon>
        <taxon>Magnoliopsida</taxon>
        <taxon>eudicotyledons</taxon>
        <taxon>Gunneridae</taxon>
        <taxon>Pentapetalae</taxon>
        <taxon>rosids</taxon>
        <taxon>fabids</taxon>
        <taxon>Rosales</taxon>
        <taxon>Rosaceae</taxon>
        <taxon>Rosoideae</taxon>
        <taxon>Rosoideae incertae sedis</taxon>
        <taxon>Rubus</taxon>
    </lineage>
</organism>
<dbReference type="EMBL" id="JN990351">
    <property type="protein sequence ID" value="AEW24014.1"/>
    <property type="molecule type" value="Genomic_DNA"/>
</dbReference>
<protein>
    <submittedName>
        <fullName evidence="2">Putative NBS-LRR disease resistance protein</fullName>
    </submittedName>
</protein>
<reference evidence="2" key="1">
    <citation type="submission" date="2011-10" db="EMBL/GenBank/DDBJ databases">
        <title>Identification and analysis of resistance gene analogs (RGAs) diversity in Rubus spp. Colombian germplasm.</title>
        <authorList>
            <person name="Afanador-Kafuri L."/>
            <person name="Alvarez E."/>
            <person name="Mejia J.F."/>
            <person name="Gonzalez A."/>
        </authorList>
    </citation>
    <scope>NUCLEOTIDE SEQUENCE</scope>
    <source>
        <tissue evidence="2">Leaf</tissue>
    </source>
</reference>
<feature type="non-terminal residue" evidence="2">
    <location>
        <position position="1"/>
    </location>
</feature>
<dbReference type="InterPro" id="IPR027417">
    <property type="entry name" value="P-loop_NTPase"/>
</dbReference>
<dbReference type="GO" id="GO:0043531">
    <property type="term" value="F:ADP binding"/>
    <property type="evidence" value="ECO:0007669"/>
    <property type="project" value="InterPro"/>
</dbReference>
<sequence length="130" mass="14473">EFGVGKTTIAKVVYNSNFRRFEASSFLENIREVSENPNGLVQLQRQFLSDISNRKVKVHSVSQGTSKITDVISSKKVLLVLDDVIHKDQFDAILQMKDSLCSGSKIIITTRDAGLLTALQAVDYVHMTKS</sequence>
<dbReference type="GO" id="GO:0006952">
    <property type="term" value="P:defense response"/>
    <property type="evidence" value="ECO:0007669"/>
    <property type="project" value="InterPro"/>
</dbReference>
<evidence type="ECO:0000313" key="2">
    <source>
        <dbReference type="EMBL" id="AEW24014.1"/>
    </source>
</evidence>